<dbReference type="AlphaFoldDB" id="E6VVR8"/>
<keyword evidence="1" id="KW-0175">Coiled coil</keyword>
<dbReference type="InterPro" id="IPR000551">
    <property type="entry name" value="MerR-type_HTH_dom"/>
</dbReference>
<reference evidence="4" key="1">
    <citation type="submission" date="2010-12" db="EMBL/GenBank/DDBJ databases">
        <title>Complete sequence of Desulfovibrio aespoeensis Aspo-2.</title>
        <authorList>
            <consortium name="US DOE Joint Genome Institute"/>
            <person name="Lucas S."/>
            <person name="Copeland A."/>
            <person name="Lapidus A."/>
            <person name="Cheng J.-F."/>
            <person name="Goodwin L."/>
            <person name="Pitluck S."/>
            <person name="Chertkov O."/>
            <person name="Misra M."/>
            <person name="Detter J.C."/>
            <person name="Han C."/>
            <person name="Tapia R."/>
            <person name="Land M."/>
            <person name="Hauser L."/>
            <person name="Kyrpides N."/>
            <person name="Ivanova N."/>
            <person name="Ovchinnikova G."/>
            <person name="Pedersen K."/>
            <person name="Jagevall S."/>
            <person name="Hazen T."/>
            <person name="Woyke T."/>
        </authorList>
    </citation>
    <scope>NUCLEOTIDE SEQUENCE [LARGE SCALE GENOMIC DNA]</scope>
    <source>
        <strain evidence="4">ATCC 700646 / DSM 10631 / Aspo-2</strain>
    </source>
</reference>
<evidence type="ECO:0000256" key="1">
    <source>
        <dbReference type="SAM" id="Coils"/>
    </source>
</evidence>
<accession>E6VVR8</accession>
<sequence length="206" mass="22781">MSGKKVLSVAEIARELELPESTVHYWKNRFAQHLPSVGRGRQKRFRPEAIEVFASISRLLKEGHTARDVMDQLSRSFPLQADAMPVGASLPPAMVGVAMESAMEPAMKMASAIGLEIARSVGEGIRSVLAAGESGASGADVADVRQGLEDAARRITAQVEETHLLKSENELLKEKLRIMEAEMVRLRKDRREMEKYLLDKIRSVTT</sequence>
<organism evidence="3 4">
    <name type="scientific">Pseudodesulfovibrio aespoeensis (strain ATCC 700646 / DSM 10631 / Aspo-2)</name>
    <name type="common">Desulfovibrio aespoeensis</name>
    <dbReference type="NCBI Taxonomy" id="643562"/>
    <lineage>
        <taxon>Bacteria</taxon>
        <taxon>Pseudomonadati</taxon>
        <taxon>Thermodesulfobacteriota</taxon>
        <taxon>Desulfovibrionia</taxon>
        <taxon>Desulfovibrionales</taxon>
        <taxon>Desulfovibrionaceae</taxon>
    </lineage>
</organism>
<dbReference type="STRING" id="643562.Daes_0243"/>
<dbReference type="Proteomes" id="UP000002191">
    <property type="component" value="Chromosome"/>
</dbReference>
<feature type="coiled-coil region" evidence="1">
    <location>
        <begin position="162"/>
        <end position="196"/>
    </location>
</feature>
<evidence type="ECO:0000313" key="3">
    <source>
        <dbReference type="EMBL" id="ADU61270.1"/>
    </source>
</evidence>
<dbReference type="KEGG" id="das:Daes_0243"/>
<dbReference type="GO" id="GO:0003677">
    <property type="term" value="F:DNA binding"/>
    <property type="evidence" value="ECO:0007669"/>
    <property type="project" value="InterPro"/>
</dbReference>
<dbReference type="SUPFAM" id="SSF46955">
    <property type="entry name" value="Putative DNA-binding domain"/>
    <property type="match status" value="1"/>
</dbReference>
<gene>
    <name evidence="3" type="ordered locus">Daes_0243</name>
</gene>
<keyword evidence="4" id="KW-1185">Reference proteome</keyword>
<evidence type="ECO:0000313" key="4">
    <source>
        <dbReference type="Proteomes" id="UP000002191"/>
    </source>
</evidence>
<dbReference type="OrthoDB" id="5456394at2"/>
<protein>
    <submittedName>
        <fullName evidence="3">Putative transcriptional regulator, MerR family</fullName>
    </submittedName>
</protein>
<proteinExistence type="predicted"/>
<dbReference type="Gene3D" id="1.10.1660.10">
    <property type="match status" value="1"/>
</dbReference>
<dbReference type="eggNOG" id="COG0789">
    <property type="taxonomic scope" value="Bacteria"/>
</dbReference>
<dbReference type="InterPro" id="IPR009061">
    <property type="entry name" value="DNA-bd_dom_put_sf"/>
</dbReference>
<dbReference type="EMBL" id="CP002431">
    <property type="protein sequence ID" value="ADU61270.1"/>
    <property type="molecule type" value="Genomic_DNA"/>
</dbReference>
<reference evidence="3 4" key="2">
    <citation type="journal article" date="2014" name="Genome Announc.">
        <title>Complete Genome Sequence of the Subsurface, Mesophilic Sulfate-Reducing Bacterium Desulfovibrio aespoeensis Aspo-2.</title>
        <authorList>
            <person name="Pedersen K."/>
            <person name="Bengtsson A."/>
            <person name="Edlund J."/>
            <person name="Rabe L."/>
            <person name="Hazen T."/>
            <person name="Chakraborty R."/>
            <person name="Goodwin L."/>
            <person name="Shapiro N."/>
        </authorList>
    </citation>
    <scope>NUCLEOTIDE SEQUENCE [LARGE SCALE GENOMIC DNA]</scope>
    <source>
        <strain evidence="4">ATCC 700646 / DSM 10631 / Aspo-2</strain>
    </source>
</reference>
<feature type="domain" description="HTH merR-type" evidence="2">
    <location>
        <begin position="8"/>
        <end position="70"/>
    </location>
</feature>
<name>E6VVR8_PSEA9</name>
<dbReference type="HOGENOM" id="CLU_1341446_0_0_7"/>
<dbReference type="RefSeq" id="WP_013513207.1">
    <property type="nucleotide sequence ID" value="NC_014844.1"/>
</dbReference>
<dbReference type="Pfam" id="PF13411">
    <property type="entry name" value="MerR_1"/>
    <property type="match status" value="1"/>
</dbReference>
<evidence type="ECO:0000259" key="2">
    <source>
        <dbReference type="Pfam" id="PF13411"/>
    </source>
</evidence>
<dbReference type="GO" id="GO:0006355">
    <property type="term" value="P:regulation of DNA-templated transcription"/>
    <property type="evidence" value="ECO:0007669"/>
    <property type="project" value="InterPro"/>
</dbReference>